<keyword evidence="2" id="KW-1185">Reference proteome</keyword>
<evidence type="ECO:0000313" key="1">
    <source>
        <dbReference type="EMBL" id="OAD54071.1"/>
    </source>
</evidence>
<dbReference type="EMBL" id="KQ765222">
    <property type="protein sequence ID" value="OAD54071.1"/>
    <property type="molecule type" value="Genomic_DNA"/>
</dbReference>
<dbReference type="Proteomes" id="UP000250275">
    <property type="component" value="Unassembled WGS sequence"/>
</dbReference>
<protein>
    <submittedName>
        <fullName evidence="1">Uncharacterized protein</fullName>
    </submittedName>
</protein>
<reference evidence="1 2" key="1">
    <citation type="submission" date="2015-07" db="EMBL/GenBank/DDBJ databases">
        <title>The genome of Eufriesea mexicana.</title>
        <authorList>
            <person name="Pan H."/>
            <person name="Kapheim K."/>
        </authorList>
    </citation>
    <scope>NUCLEOTIDE SEQUENCE [LARGE SCALE GENOMIC DNA]</scope>
    <source>
        <strain evidence="1">0111107269</strain>
        <tissue evidence="1">Whole body</tissue>
    </source>
</reference>
<name>A0A310SG44_9HYME</name>
<evidence type="ECO:0000313" key="2">
    <source>
        <dbReference type="Proteomes" id="UP000250275"/>
    </source>
</evidence>
<proteinExistence type="predicted"/>
<accession>A0A310SG44</accession>
<organism evidence="1 2">
    <name type="scientific">Eufriesea mexicana</name>
    <dbReference type="NCBI Taxonomy" id="516756"/>
    <lineage>
        <taxon>Eukaryota</taxon>
        <taxon>Metazoa</taxon>
        <taxon>Ecdysozoa</taxon>
        <taxon>Arthropoda</taxon>
        <taxon>Hexapoda</taxon>
        <taxon>Insecta</taxon>
        <taxon>Pterygota</taxon>
        <taxon>Neoptera</taxon>
        <taxon>Endopterygota</taxon>
        <taxon>Hymenoptera</taxon>
        <taxon>Apocrita</taxon>
        <taxon>Aculeata</taxon>
        <taxon>Apoidea</taxon>
        <taxon>Anthophila</taxon>
        <taxon>Apidae</taxon>
        <taxon>Eufriesea</taxon>
    </lineage>
</organism>
<gene>
    <name evidence="1" type="ORF">WN48_08405</name>
</gene>
<dbReference type="AlphaFoldDB" id="A0A310SG44"/>
<sequence>MAISVVGKSAIGLRLGANRVFTVKGCTENAAERSSRCIESAASLVQRGTGPY</sequence>